<feature type="domain" description="Glyoxalase/fosfomycin resistance/dioxygenase" evidence="1">
    <location>
        <begin position="10"/>
        <end position="144"/>
    </location>
</feature>
<evidence type="ECO:0000259" key="1">
    <source>
        <dbReference type="Pfam" id="PF00903"/>
    </source>
</evidence>
<sequence>MKVLNPYLNFNGNTEEVFNFYKSVFGGEFSTLMRFKDVPADVPMDGCVDTEGNKPAENEGEKIMHIALPIGNNILMASDVPSHMEQVKGGTNTSLSISVESKKEADSIFAALSEGGTVIMPIDNMFWGDYFGMLTDKFGIQWMVNFNAQQQ</sequence>
<reference evidence="2 3" key="1">
    <citation type="submission" date="2018-07" db="EMBL/GenBank/DDBJ databases">
        <title>Complete genome sequence of Flavobacterium arcticum type strain SM1502T.</title>
        <authorList>
            <person name="Li Y."/>
            <person name="Li D.-D."/>
        </authorList>
    </citation>
    <scope>NUCLEOTIDE SEQUENCE [LARGE SCALE GENOMIC DNA]</scope>
    <source>
        <strain evidence="2 3">SM1502</strain>
    </source>
</reference>
<dbReference type="InterPro" id="IPR028973">
    <property type="entry name" value="PhnB-like"/>
</dbReference>
<dbReference type="PANTHER" id="PTHR33990">
    <property type="entry name" value="PROTEIN YJDN-RELATED"/>
    <property type="match status" value="1"/>
</dbReference>
<keyword evidence="3" id="KW-1185">Reference proteome</keyword>
<evidence type="ECO:0000313" key="3">
    <source>
        <dbReference type="Proteomes" id="UP000253951"/>
    </source>
</evidence>
<organism evidence="2 3">
    <name type="scientific">Flavobacterium arcticum</name>
    <dbReference type="NCBI Taxonomy" id="1784713"/>
    <lineage>
        <taxon>Bacteria</taxon>
        <taxon>Pseudomonadati</taxon>
        <taxon>Bacteroidota</taxon>
        <taxon>Flavobacteriia</taxon>
        <taxon>Flavobacteriales</taxon>
        <taxon>Flavobacteriaceae</taxon>
        <taxon>Flavobacterium</taxon>
    </lineage>
</organism>
<name>A0A345H9M0_9FLAO</name>
<gene>
    <name evidence="2" type="ORF">DVK85_03170</name>
</gene>
<dbReference type="Proteomes" id="UP000253951">
    <property type="component" value="Chromosome"/>
</dbReference>
<dbReference type="KEGG" id="fat:DVK85_03170"/>
<dbReference type="Pfam" id="PF00903">
    <property type="entry name" value="Glyoxalase"/>
    <property type="match status" value="1"/>
</dbReference>
<evidence type="ECO:0000313" key="2">
    <source>
        <dbReference type="EMBL" id="AXG73280.1"/>
    </source>
</evidence>
<dbReference type="PANTHER" id="PTHR33990:SF1">
    <property type="entry name" value="PROTEIN YJDN"/>
    <property type="match status" value="1"/>
</dbReference>
<dbReference type="InterPro" id="IPR029068">
    <property type="entry name" value="Glyas_Bleomycin-R_OHBP_Dase"/>
</dbReference>
<dbReference type="OrthoDB" id="9795306at2"/>
<dbReference type="EMBL" id="CP031188">
    <property type="protein sequence ID" value="AXG73280.1"/>
    <property type="molecule type" value="Genomic_DNA"/>
</dbReference>
<protein>
    <submittedName>
        <fullName evidence="2">VOC family protein</fullName>
    </submittedName>
</protein>
<dbReference type="CDD" id="cd06588">
    <property type="entry name" value="PhnB_like"/>
    <property type="match status" value="1"/>
</dbReference>
<proteinExistence type="predicted"/>
<dbReference type="InterPro" id="IPR004360">
    <property type="entry name" value="Glyas_Fos-R_dOase_dom"/>
</dbReference>
<accession>A0A345H9M0</accession>
<dbReference type="Gene3D" id="3.10.180.10">
    <property type="entry name" value="2,3-Dihydroxybiphenyl 1,2-Dioxygenase, domain 1"/>
    <property type="match status" value="1"/>
</dbReference>
<dbReference type="SUPFAM" id="SSF54593">
    <property type="entry name" value="Glyoxalase/Bleomycin resistance protein/Dihydroxybiphenyl dioxygenase"/>
    <property type="match status" value="1"/>
</dbReference>
<dbReference type="RefSeq" id="WP_114677041.1">
    <property type="nucleotide sequence ID" value="NZ_CP031188.1"/>
</dbReference>
<dbReference type="AlphaFoldDB" id="A0A345H9M0"/>